<dbReference type="SUPFAM" id="SSF161098">
    <property type="entry name" value="MetI-like"/>
    <property type="match status" value="1"/>
</dbReference>
<accession>A0ABS4J1Y2</accession>
<dbReference type="Proteomes" id="UP001519287">
    <property type="component" value="Unassembled WGS sequence"/>
</dbReference>
<dbReference type="PROSITE" id="PS50928">
    <property type="entry name" value="ABC_TM1"/>
    <property type="match status" value="1"/>
</dbReference>
<gene>
    <name evidence="9" type="ORF">J2Z66_005489</name>
</gene>
<protein>
    <submittedName>
        <fullName evidence="9">Multiple sugar transport system permease protein</fullName>
    </submittedName>
</protein>
<dbReference type="RefSeq" id="WP_209975726.1">
    <property type="nucleotide sequence ID" value="NZ_JAGGLB010000021.1"/>
</dbReference>
<feature type="transmembrane region" description="Helical" evidence="7">
    <location>
        <begin position="12"/>
        <end position="35"/>
    </location>
</feature>
<evidence type="ECO:0000256" key="6">
    <source>
        <dbReference type="ARBA" id="ARBA00023136"/>
    </source>
</evidence>
<keyword evidence="10" id="KW-1185">Reference proteome</keyword>
<keyword evidence="6 7" id="KW-0472">Membrane</keyword>
<keyword evidence="4 7" id="KW-0812">Transmembrane</keyword>
<feature type="domain" description="ABC transmembrane type-1" evidence="8">
    <location>
        <begin position="73"/>
        <end position="262"/>
    </location>
</feature>
<dbReference type="PANTHER" id="PTHR43744">
    <property type="entry name" value="ABC TRANSPORTER PERMEASE PROTEIN MG189-RELATED-RELATED"/>
    <property type="match status" value="1"/>
</dbReference>
<evidence type="ECO:0000256" key="2">
    <source>
        <dbReference type="ARBA" id="ARBA00022448"/>
    </source>
</evidence>
<dbReference type="CDD" id="cd06261">
    <property type="entry name" value="TM_PBP2"/>
    <property type="match status" value="1"/>
</dbReference>
<keyword evidence="3" id="KW-1003">Cell membrane</keyword>
<evidence type="ECO:0000256" key="3">
    <source>
        <dbReference type="ARBA" id="ARBA00022475"/>
    </source>
</evidence>
<feature type="transmembrane region" description="Helical" evidence="7">
    <location>
        <begin position="183"/>
        <end position="206"/>
    </location>
</feature>
<dbReference type="InterPro" id="IPR000515">
    <property type="entry name" value="MetI-like"/>
</dbReference>
<evidence type="ECO:0000259" key="8">
    <source>
        <dbReference type="PROSITE" id="PS50928"/>
    </source>
</evidence>
<comment type="caution">
    <text evidence="9">The sequence shown here is derived from an EMBL/GenBank/DDBJ whole genome shotgun (WGS) entry which is preliminary data.</text>
</comment>
<evidence type="ECO:0000256" key="4">
    <source>
        <dbReference type="ARBA" id="ARBA00022692"/>
    </source>
</evidence>
<keyword evidence="9" id="KW-0762">Sugar transport</keyword>
<evidence type="ECO:0000313" key="10">
    <source>
        <dbReference type="Proteomes" id="UP001519287"/>
    </source>
</evidence>
<feature type="transmembrane region" description="Helical" evidence="7">
    <location>
        <begin position="244"/>
        <end position="262"/>
    </location>
</feature>
<dbReference type="PANTHER" id="PTHR43744:SF8">
    <property type="entry name" value="SN-GLYCEROL-3-PHOSPHATE TRANSPORT SYSTEM PERMEASE PROTEIN UGPE"/>
    <property type="match status" value="1"/>
</dbReference>
<dbReference type="EMBL" id="JAGGLB010000021">
    <property type="protein sequence ID" value="MBP1993863.1"/>
    <property type="molecule type" value="Genomic_DNA"/>
</dbReference>
<dbReference type="Gene3D" id="1.10.3720.10">
    <property type="entry name" value="MetI-like"/>
    <property type="match status" value="1"/>
</dbReference>
<feature type="transmembrane region" description="Helical" evidence="7">
    <location>
        <begin position="72"/>
        <end position="96"/>
    </location>
</feature>
<proteinExistence type="inferred from homology"/>
<feature type="transmembrane region" description="Helical" evidence="7">
    <location>
        <begin position="108"/>
        <end position="132"/>
    </location>
</feature>
<dbReference type="InterPro" id="IPR035906">
    <property type="entry name" value="MetI-like_sf"/>
</dbReference>
<evidence type="ECO:0000256" key="7">
    <source>
        <dbReference type="RuleBase" id="RU363032"/>
    </source>
</evidence>
<evidence type="ECO:0000256" key="1">
    <source>
        <dbReference type="ARBA" id="ARBA00004651"/>
    </source>
</evidence>
<evidence type="ECO:0000313" key="9">
    <source>
        <dbReference type="EMBL" id="MBP1993863.1"/>
    </source>
</evidence>
<evidence type="ECO:0000256" key="5">
    <source>
        <dbReference type="ARBA" id="ARBA00022989"/>
    </source>
</evidence>
<comment type="subcellular location">
    <subcellularLocation>
        <location evidence="1 7">Cell membrane</location>
        <topology evidence="1 7">Multi-pass membrane protein</topology>
    </subcellularLocation>
</comment>
<keyword evidence="5 7" id="KW-1133">Transmembrane helix</keyword>
<dbReference type="Pfam" id="PF00528">
    <property type="entry name" value="BPD_transp_1"/>
    <property type="match status" value="1"/>
</dbReference>
<name>A0ABS4J1Y2_9BACL</name>
<organism evidence="9 10">
    <name type="scientific">Paenibacillus eucommiae</name>
    <dbReference type="NCBI Taxonomy" id="1355755"/>
    <lineage>
        <taxon>Bacteria</taxon>
        <taxon>Bacillati</taxon>
        <taxon>Bacillota</taxon>
        <taxon>Bacilli</taxon>
        <taxon>Bacillales</taxon>
        <taxon>Paenibacillaceae</taxon>
        <taxon>Paenibacillus</taxon>
    </lineage>
</organism>
<keyword evidence="2 7" id="KW-0813">Transport</keyword>
<comment type="similarity">
    <text evidence="7">Belongs to the binding-protein-dependent transport system permease family.</text>
</comment>
<feature type="transmembrane region" description="Helical" evidence="7">
    <location>
        <begin position="144"/>
        <end position="162"/>
    </location>
</feature>
<sequence>MVSDRLVREIARFAFLIVSALGILLPVWLLLVSSFRQTTNLLSYPPKLWPDDGDFSNYINLFTGNTYHFGRWFLNSAVVCGVGAVFMLLFCSMAGYAFAKKQFAGKQLLIALILATTMIPGIVTLIPSFLIVDKLGWTNSYLGLILPTIPNAFGVFMMMQFIRVLPGELLESAKLDGCGEYGMFFRIVLPIIQPSLGVLAIFHFILNWGSLLWPLIITTEEKMKTLPVAIAGMRSFGQVTSGEMMAATFLSFIPLFVVFLFAREKFIEGVTAGAVKG</sequence>
<reference evidence="9 10" key="1">
    <citation type="submission" date="2021-03" db="EMBL/GenBank/DDBJ databases">
        <title>Genomic Encyclopedia of Type Strains, Phase IV (KMG-IV): sequencing the most valuable type-strain genomes for metagenomic binning, comparative biology and taxonomic classification.</title>
        <authorList>
            <person name="Goeker M."/>
        </authorList>
    </citation>
    <scope>NUCLEOTIDE SEQUENCE [LARGE SCALE GENOMIC DNA]</scope>
    <source>
        <strain evidence="9 10">DSM 26048</strain>
    </source>
</reference>